<dbReference type="PROSITE" id="PS50280">
    <property type="entry name" value="SET"/>
    <property type="match status" value="1"/>
</dbReference>
<keyword evidence="4" id="KW-1185">Reference proteome</keyword>
<protein>
    <recommendedName>
        <fullName evidence="2">SET domain-containing protein</fullName>
    </recommendedName>
</protein>
<dbReference type="SUPFAM" id="SSF82199">
    <property type="entry name" value="SET domain"/>
    <property type="match status" value="1"/>
</dbReference>
<dbReference type="PANTHER" id="PTHR47306:SF2">
    <property type="entry name" value="CORE-BINDING (CB) DOMAIN-CONTAINING PROTEIN"/>
    <property type="match status" value="1"/>
</dbReference>
<dbReference type="EMBL" id="VHII01000032">
    <property type="protein sequence ID" value="KAF1371486.1"/>
    <property type="molecule type" value="Genomic_DNA"/>
</dbReference>
<reference evidence="3 4" key="1">
    <citation type="submission" date="2019-06" db="EMBL/GenBank/DDBJ databases">
        <title>A chromosome-scale genome assembly of the European perch, Perca fluviatilis.</title>
        <authorList>
            <person name="Roques C."/>
            <person name="Zahm M."/>
            <person name="Cabau C."/>
            <person name="Klopp C."/>
            <person name="Bouchez O."/>
            <person name="Donnadieu C."/>
            <person name="Kuhl H."/>
            <person name="Gislard M."/>
            <person name="Guendouz S."/>
            <person name="Journot L."/>
            <person name="Haffray P."/>
            <person name="Bestin A."/>
            <person name="Morvezen R."/>
            <person name="Feron R."/>
            <person name="Wen M."/>
            <person name="Jouanno E."/>
            <person name="Herpin A."/>
            <person name="Schartl M."/>
            <person name="Postlethwait J."/>
            <person name="Schaerlinger B."/>
            <person name="Chardard D."/>
            <person name="Lecocq T."/>
            <person name="Poncet C."/>
            <person name="Jaffrelo L."/>
            <person name="Lampietro C."/>
            <person name="Guiguen Y."/>
        </authorList>
    </citation>
    <scope>NUCLEOTIDE SEQUENCE [LARGE SCALE GENOMIC DNA]</scope>
    <source>
        <tissue evidence="3">Blood</tissue>
    </source>
</reference>
<feature type="domain" description="SET" evidence="2">
    <location>
        <begin position="453"/>
        <end position="586"/>
    </location>
</feature>
<accession>A0A6A5DT94</accession>
<comment type="caution">
    <text evidence="3">The sequence shown here is derived from an EMBL/GenBank/DDBJ whole genome shotgun (WGS) entry which is preliminary data.</text>
</comment>
<gene>
    <name evidence="3" type="ORF">PFLUV_G00277620</name>
</gene>
<evidence type="ECO:0000259" key="2">
    <source>
        <dbReference type="PROSITE" id="PS50280"/>
    </source>
</evidence>
<feature type="region of interest" description="Disordered" evidence="1">
    <location>
        <begin position="158"/>
        <end position="178"/>
    </location>
</feature>
<dbReference type="Gene3D" id="2.170.270.10">
    <property type="entry name" value="SET domain"/>
    <property type="match status" value="1"/>
</dbReference>
<dbReference type="SMART" id="SM00317">
    <property type="entry name" value="SET"/>
    <property type="match status" value="1"/>
</dbReference>
<organism evidence="3 4">
    <name type="scientific">Perca fluviatilis</name>
    <name type="common">European perch</name>
    <dbReference type="NCBI Taxonomy" id="8168"/>
    <lineage>
        <taxon>Eukaryota</taxon>
        <taxon>Metazoa</taxon>
        <taxon>Chordata</taxon>
        <taxon>Craniata</taxon>
        <taxon>Vertebrata</taxon>
        <taxon>Euteleostomi</taxon>
        <taxon>Actinopterygii</taxon>
        <taxon>Neopterygii</taxon>
        <taxon>Teleostei</taxon>
        <taxon>Neoteleostei</taxon>
        <taxon>Acanthomorphata</taxon>
        <taxon>Eupercaria</taxon>
        <taxon>Perciformes</taxon>
        <taxon>Percoidei</taxon>
        <taxon>Percidae</taxon>
        <taxon>Percinae</taxon>
        <taxon>Perca</taxon>
    </lineage>
</organism>
<evidence type="ECO:0000313" key="4">
    <source>
        <dbReference type="Proteomes" id="UP000465112"/>
    </source>
</evidence>
<evidence type="ECO:0000313" key="3">
    <source>
        <dbReference type="EMBL" id="KAF1371486.1"/>
    </source>
</evidence>
<proteinExistence type="predicted"/>
<dbReference type="PANTHER" id="PTHR47306">
    <property type="entry name" value="SI:CH211-178J18.4-RELATED"/>
    <property type="match status" value="1"/>
</dbReference>
<sequence>MAMAMRLRNQLLSIYKLDPLRNKEEVKLKIKDLNEHIVCHLCAGDAKTIPECLCEDQVIKESARVWRNPLCCLICKTSQDQLPTHLARVCMKDCTPEERNAELQRAKESQLQWARKARIWDYADLSAIVQDDPTCRTLTKTLLQRGFLVTNVPLPAATATSGSAEEPGTSSTRQSLSSTGKCSLLNSFKATADDTCCRLQRGETVDEGRLADLRNFCIAFLVLKLRKTTRQVRELTVHEWFGRARVNQGAVVKMTAARGVEDSFTLTLQQEAWFSCYMDSIRSVYLKSQAVAGSDQDRFFLGKNGMPLTHATTVIDRFCRRHGPLEDEGSMSTVVSAKRKASMTWDNFLEEFPMTLHGVPPSQEESKAKGYEGGRVFYHKWRDMQRKLRMDYILMDYPHQKPSQARVRYQLQREGWTSNAPKVDEILACWKSEGGSVLADPNIMQSVLDQKWKGLAIIDLGPPKGKGVVATMPFQAGDVVCDYHGELVTEAEGRQRQSHVPDGTDMYFFYFRSHSGARMCLDAQKFPCFCHPSIDTYGRRMNHSSKNFNVKPVRLALPFSGGLRDSMIFVATRNVTVKEELTWDYGVRQSSFGGEGRNLEWLNE</sequence>
<name>A0A6A5DT94_PERFL</name>
<dbReference type="Pfam" id="PF00856">
    <property type="entry name" value="SET"/>
    <property type="match status" value="1"/>
</dbReference>
<dbReference type="AlphaFoldDB" id="A0A6A5DT94"/>
<dbReference type="Proteomes" id="UP000465112">
    <property type="component" value="Unassembled WGS sequence"/>
</dbReference>
<dbReference type="InterPro" id="IPR046341">
    <property type="entry name" value="SET_dom_sf"/>
</dbReference>
<dbReference type="InterPro" id="IPR001214">
    <property type="entry name" value="SET_dom"/>
</dbReference>
<evidence type="ECO:0000256" key="1">
    <source>
        <dbReference type="SAM" id="MobiDB-lite"/>
    </source>
</evidence>